<dbReference type="PANTHER" id="PTHR12236:SF98">
    <property type="entry name" value="CUTICULAR PROTEIN 56F"/>
    <property type="match status" value="1"/>
</dbReference>
<dbReference type="Pfam" id="PF00379">
    <property type="entry name" value="Chitin_bind_4"/>
    <property type="match status" value="1"/>
</dbReference>
<feature type="compositionally biased region" description="Low complexity" evidence="3">
    <location>
        <begin position="107"/>
        <end position="124"/>
    </location>
</feature>
<dbReference type="GO" id="GO:0042302">
    <property type="term" value="F:structural constituent of cuticle"/>
    <property type="evidence" value="ECO:0007669"/>
    <property type="project" value="UniProtKB-UniRule"/>
</dbReference>
<feature type="region of interest" description="Disordered" evidence="3">
    <location>
        <begin position="105"/>
        <end position="132"/>
    </location>
</feature>
<dbReference type="AlphaFoldDB" id="A0A8J5JEJ2"/>
<dbReference type="PANTHER" id="PTHR12236">
    <property type="entry name" value="STRUCTURAL CONTITUENT OF CUTICLE"/>
    <property type="match status" value="1"/>
</dbReference>
<proteinExistence type="predicted"/>
<dbReference type="GO" id="GO:0005615">
    <property type="term" value="C:extracellular space"/>
    <property type="evidence" value="ECO:0007669"/>
    <property type="project" value="TreeGrafter"/>
</dbReference>
<evidence type="ECO:0000256" key="1">
    <source>
        <dbReference type="ARBA" id="ARBA00022460"/>
    </source>
</evidence>
<sequence>MTLMLSLAAVVATWASPQGYGTPGSSGVSGGGGGGDVFAPAQYNFQWDVNDSPSNNFYGHQEQRDGDNTQGSYYVQLPDTRTLRVDYTADQTGYHPILIFEGEAQFPSGPSSSGAAGPSGGTPSKSYGQPGK</sequence>
<dbReference type="InterPro" id="IPR000618">
    <property type="entry name" value="Insect_cuticle"/>
</dbReference>
<reference evidence="5" key="1">
    <citation type="journal article" date="2021" name="Sci. Adv.">
        <title>The American lobster genome reveals insights on longevity, neural, and immune adaptations.</title>
        <authorList>
            <person name="Polinski J.M."/>
            <person name="Zimin A.V."/>
            <person name="Clark K.F."/>
            <person name="Kohn A.B."/>
            <person name="Sadowski N."/>
            <person name="Timp W."/>
            <person name="Ptitsyn A."/>
            <person name="Khanna P."/>
            <person name="Romanova D.Y."/>
            <person name="Williams P."/>
            <person name="Greenwood S.J."/>
            <person name="Moroz L.L."/>
            <person name="Walt D.R."/>
            <person name="Bodnar A.G."/>
        </authorList>
    </citation>
    <scope>NUCLEOTIDE SEQUENCE</scope>
    <source>
        <strain evidence="5">GMGI-L3</strain>
    </source>
</reference>
<dbReference type="EMBL" id="JAHLQT010040175">
    <property type="protein sequence ID" value="KAG7156061.1"/>
    <property type="molecule type" value="Genomic_DNA"/>
</dbReference>
<organism evidence="5 6">
    <name type="scientific">Homarus americanus</name>
    <name type="common">American lobster</name>
    <dbReference type="NCBI Taxonomy" id="6706"/>
    <lineage>
        <taxon>Eukaryota</taxon>
        <taxon>Metazoa</taxon>
        <taxon>Ecdysozoa</taxon>
        <taxon>Arthropoda</taxon>
        <taxon>Crustacea</taxon>
        <taxon>Multicrustacea</taxon>
        <taxon>Malacostraca</taxon>
        <taxon>Eumalacostraca</taxon>
        <taxon>Eucarida</taxon>
        <taxon>Decapoda</taxon>
        <taxon>Pleocyemata</taxon>
        <taxon>Astacidea</taxon>
        <taxon>Nephropoidea</taxon>
        <taxon>Nephropidae</taxon>
        <taxon>Homarus</taxon>
    </lineage>
</organism>
<evidence type="ECO:0000256" key="2">
    <source>
        <dbReference type="PROSITE-ProRule" id="PRU00497"/>
    </source>
</evidence>
<keyword evidence="6" id="KW-1185">Reference proteome</keyword>
<evidence type="ECO:0000313" key="6">
    <source>
        <dbReference type="Proteomes" id="UP000747542"/>
    </source>
</evidence>
<keyword evidence="4" id="KW-0732">Signal</keyword>
<name>A0A8J5JEJ2_HOMAM</name>
<keyword evidence="1 2" id="KW-0193">Cuticle</keyword>
<dbReference type="GO" id="GO:0031012">
    <property type="term" value="C:extracellular matrix"/>
    <property type="evidence" value="ECO:0007669"/>
    <property type="project" value="TreeGrafter"/>
</dbReference>
<feature type="region of interest" description="Disordered" evidence="3">
    <location>
        <begin position="50"/>
        <end position="73"/>
    </location>
</feature>
<feature type="signal peptide" evidence="4">
    <location>
        <begin position="1"/>
        <end position="15"/>
    </location>
</feature>
<dbReference type="InterPro" id="IPR051217">
    <property type="entry name" value="Insect_Cuticle_Struc_Prot"/>
</dbReference>
<accession>A0A8J5JEJ2</accession>
<evidence type="ECO:0000256" key="4">
    <source>
        <dbReference type="SAM" id="SignalP"/>
    </source>
</evidence>
<evidence type="ECO:0000313" key="5">
    <source>
        <dbReference type="EMBL" id="KAG7156061.1"/>
    </source>
</evidence>
<gene>
    <name evidence="5" type="ORF">Hamer_G023555</name>
</gene>
<dbReference type="PROSITE" id="PS51155">
    <property type="entry name" value="CHIT_BIND_RR_2"/>
    <property type="match status" value="1"/>
</dbReference>
<feature type="chain" id="PRO_5035284654" evidence="4">
    <location>
        <begin position="16"/>
        <end position="132"/>
    </location>
</feature>
<protein>
    <submittedName>
        <fullName evidence="5">Pro-resilin-like 146</fullName>
    </submittedName>
</protein>
<comment type="caution">
    <text evidence="5">The sequence shown here is derived from an EMBL/GenBank/DDBJ whole genome shotgun (WGS) entry which is preliminary data.</text>
</comment>
<evidence type="ECO:0000256" key="3">
    <source>
        <dbReference type="SAM" id="MobiDB-lite"/>
    </source>
</evidence>
<dbReference type="Proteomes" id="UP000747542">
    <property type="component" value="Unassembled WGS sequence"/>
</dbReference>